<sequence length="137" mass="15619">WLGHLDEFDPDRVEAWPPYQERLNCFFTVHNIVEGSPKMRSVCGPTIYTVICSSCVLLTAHFTPCLSVIVQCFAFHKRSQQPGETIANFVITLCRFSEHCNFGETLSDMLWNRLRRPLGKPTVEFKKAFEAANPSPP</sequence>
<name>A0AC60QPJ5_IXOPE</name>
<keyword evidence="2" id="KW-1185">Reference proteome</keyword>
<gene>
    <name evidence="1" type="ORF">HPB47_018322</name>
</gene>
<organism evidence="1 2">
    <name type="scientific">Ixodes persulcatus</name>
    <name type="common">Taiga tick</name>
    <dbReference type="NCBI Taxonomy" id="34615"/>
    <lineage>
        <taxon>Eukaryota</taxon>
        <taxon>Metazoa</taxon>
        <taxon>Ecdysozoa</taxon>
        <taxon>Arthropoda</taxon>
        <taxon>Chelicerata</taxon>
        <taxon>Arachnida</taxon>
        <taxon>Acari</taxon>
        <taxon>Parasitiformes</taxon>
        <taxon>Ixodida</taxon>
        <taxon>Ixodoidea</taxon>
        <taxon>Ixodidae</taxon>
        <taxon>Ixodinae</taxon>
        <taxon>Ixodes</taxon>
    </lineage>
</organism>
<reference evidence="1 2" key="1">
    <citation type="journal article" date="2020" name="Cell">
        <title>Large-Scale Comparative Analyses of Tick Genomes Elucidate Their Genetic Diversity and Vector Capacities.</title>
        <authorList>
            <consortium name="Tick Genome and Microbiome Consortium (TIGMIC)"/>
            <person name="Jia N."/>
            <person name="Wang J."/>
            <person name="Shi W."/>
            <person name="Du L."/>
            <person name="Sun Y."/>
            <person name="Zhan W."/>
            <person name="Jiang J.F."/>
            <person name="Wang Q."/>
            <person name="Zhang B."/>
            <person name="Ji P."/>
            <person name="Bell-Sakyi L."/>
            <person name="Cui X.M."/>
            <person name="Yuan T.T."/>
            <person name="Jiang B.G."/>
            <person name="Yang W.F."/>
            <person name="Lam T.T."/>
            <person name="Chang Q.C."/>
            <person name="Ding S.J."/>
            <person name="Wang X.J."/>
            <person name="Zhu J.G."/>
            <person name="Ruan X.D."/>
            <person name="Zhao L."/>
            <person name="Wei J.T."/>
            <person name="Ye R.Z."/>
            <person name="Que T.C."/>
            <person name="Du C.H."/>
            <person name="Zhou Y.H."/>
            <person name="Cheng J.X."/>
            <person name="Dai P.F."/>
            <person name="Guo W.B."/>
            <person name="Han X.H."/>
            <person name="Huang E.J."/>
            <person name="Li L.F."/>
            <person name="Wei W."/>
            <person name="Gao Y.C."/>
            <person name="Liu J.Z."/>
            <person name="Shao H.Z."/>
            <person name="Wang X."/>
            <person name="Wang C.C."/>
            <person name="Yang T.C."/>
            <person name="Huo Q.B."/>
            <person name="Li W."/>
            <person name="Chen H.Y."/>
            <person name="Chen S.E."/>
            <person name="Zhou L.G."/>
            <person name="Ni X.B."/>
            <person name="Tian J.H."/>
            <person name="Sheng Y."/>
            <person name="Liu T."/>
            <person name="Pan Y.S."/>
            <person name="Xia L.Y."/>
            <person name="Li J."/>
            <person name="Zhao F."/>
            <person name="Cao W.C."/>
        </authorList>
    </citation>
    <scope>NUCLEOTIDE SEQUENCE [LARGE SCALE GENOMIC DNA]</scope>
    <source>
        <strain evidence="1">Iper-2018</strain>
    </source>
</reference>
<dbReference type="EMBL" id="JABSTQ010007395">
    <property type="protein sequence ID" value="KAG0435783.1"/>
    <property type="molecule type" value="Genomic_DNA"/>
</dbReference>
<feature type="non-terminal residue" evidence="1">
    <location>
        <position position="1"/>
    </location>
</feature>
<evidence type="ECO:0000313" key="2">
    <source>
        <dbReference type="Proteomes" id="UP000805193"/>
    </source>
</evidence>
<dbReference type="Proteomes" id="UP000805193">
    <property type="component" value="Unassembled WGS sequence"/>
</dbReference>
<proteinExistence type="predicted"/>
<comment type="caution">
    <text evidence="1">The sequence shown here is derived from an EMBL/GenBank/DDBJ whole genome shotgun (WGS) entry which is preliminary data.</text>
</comment>
<evidence type="ECO:0000313" key="1">
    <source>
        <dbReference type="EMBL" id="KAG0435783.1"/>
    </source>
</evidence>
<protein>
    <submittedName>
        <fullName evidence="1">Uncharacterized protein</fullName>
    </submittedName>
</protein>
<accession>A0AC60QPJ5</accession>